<dbReference type="SMART" id="SM00386">
    <property type="entry name" value="HAT"/>
    <property type="match status" value="3"/>
</dbReference>
<evidence type="ECO:0008006" key="7">
    <source>
        <dbReference type="Google" id="ProtNLM"/>
    </source>
</evidence>
<reference evidence="5" key="1">
    <citation type="journal article" date="2020" name="Fungal Divers.">
        <title>Resolving the Mortierellaceae phylogeny through synthesis of multi-gene phylogenetics and phylogenomics.</title>
        <authorList>
            <person name="Vandepol N."/>
            <person name="Liber J."/>
            <person name="Desiro A."/>
            <person name="Na H."/>
            <person name="Kennedy M."/>
            <person name="Barry K."/>
            <person name="Grigoriev I.V."/>
            <person name="Miller A.N."/>
            <person name="O'Donnell K."/>
            <person name="Stajich J.E."/>
            <person name="Bonito G."/>
        </authorList>
    </citation>
    <scope>NUCLEOTIDE SEQUENCE</scope>
    <source>
        <strain evidence="5">NVP60</strain>
    </source>
</reference>
<organism evidence="5 6">
    <name type="scientific">Linnemannia gamsii</name>
    <dbReference type="NCBI Taxonomy" id="64522"/>
    <lineage>
        <taxon>Eukaryota</taxon>
        <taxon>Fungi</taxon>
        <taxon>Fungi incertae sedis</taxon>
        <taxon>Mucoromycota</taxon>
        <taxon>Mortierellomycotina</taxon>
        <taxon>Mortierellomycetes</taxon>
        <taxon>Mortierellales</taxon>
        <taxon>Mortierellaceae</taxon>
        <taxon>Linnemannia</taxon>
    </lineage>
</organism>
<evidence type="ECO:0000256" key="1">
    <source>
        <dbReference type="ARBA" id="ARBA00004123"/>
    </source>
</evidence>
<dbReference type="InterPro" id="IPR003107">
    <property type="entry name" value="HAT"/>
</dbReference>
<feature type="compositionally biased region" description="Basic and acidic residues" evidence="4">
    <location>
        <begin position="83"/>
        <end position="111"/>
    </location>
</feature>
<feature type="non-terminal residue" evidence="5">
    <location>
        <position position="1626"/>
    </location>
</feature>
<comment type="caution">
    <text evidence="5">The sequence shown here is derived from an EMBL/GenBank/DDBJ whole genome shotgun (WGS) entry which is preliminary data.</text>
</comment>
<dbReference type="Proteomes" id="UP000823405">
    <property type="component" value="Unassembled WGS sequence"/>
</dbReference>
<keyword evidence="6" id="KW-1185">Reference proteome</keyword>
<keyword evidence="3" id="KW-0539">Nucleus</keyword>
<sequence length="1626" mass="184183">VNSASNNTTPGHAAISRPPPSFDSFPDISIPKFSAAPSTATSGGGGSVATAQPASFAVPSFSSFPIDTHSQPLRSPSIPAPDSESKLKKEKRESRGEARHRDEDRGRDRESGSSSSRKNRPKDDKRRDEDERVSSHRHRKEKRRSRSSSQEDYLRSLKDDNRSKAKAKERDRERERDRDRDRDAHRDRNRHSSHRDNYKDKDRDRGNDRDRDRKHSDLHRDDDRSSRRSVPESSRERHSSSQSSSSKAVATLRERSPDRKKARGISEEEKQAMSWKQRRDHDFQEDINRKPSSNVSGRSSSQSYPPKEASGRSIGSNSKHQPGEWVFDVAGDQQIFRYGLNPYSVPLYSRAGAGRVMGLSNSLRIDYEKTRAIGNKGIVMRQGGKGVKSTRYSDPNATWRDQSQEYKRISKANAEELALKLNLAEEDPSYISLDIRSGSKKKRSLDDSEDESEDDDDEHERQDRGSFNPRKTANYRDIHGKSVYKDEDEDLLRTTSDQEEEGAESALDVLMRRRMMLDGDLRKDPKQPGKWLEFVAVEDAIDLVTNRRSASSVAAHSASHAEVRLSILDRALQSNPINEHLLLEYMDTCRLCWVPAKVLTKWDELLRSDRILTAWPGLWIEYLDFRQRHFLSFSVKSFIRVLQDALDRLGQLANSTWETLQKVSDKMELQYQLAKVELVMVHVLSRAWTFLKQAGYIERAQGSLQGQIEFIFNMPSSLLSETWQVQIRSLEEFWDSELPRFGEKGAKGWAHYVTEDDEVEVEYLLQQTGLPSKAPNFDEMLKSFADNEVDRYVYTQWAKTEKELNSRCWFPIRTTEDIPEQMEDDTFGVVLFDDIRPFIVQLYTPEARLQLIDCSFNFLGLPVNSFAGSNKLRTTSSTTLTGGSVSTSIRKAPNSNVYNPFFHDGLLLNLGMDSNQVAFGSNAGLARFFPEFESKKKSVERILKELEREEQFLEPVEQDRSCGWRLPLHNFPQSTDTIFGQPYHSTGLKLSSRYPWATVSTHEETQQSNKLFIRNTFEQLIQVTPLDKVHRQSLSIYHLMYEGLETLSGSKTQKLAKKYLSGDRMDLVLWNGFAQAEKSQGRIPESRKVYSTALSMYPTFPAEHQTRAPLIHRYYAQLEWEHGRPRAALLVLMTLIDKAPLVLPADDNEDAPIPSPTRLLICRQKFSEEVARLNLVRPSSAQSTNTSVPATSGIKWIEAALDWIVCFAWFEYLSAGLGTGVSQAIKVFENAIQELDFRNADAEIAVSTVVEKEQTAGRSKRGGSKIHSSTLLTSLSDDLGLESLTARGPRTKKKVCTGPEAELLWIEMAKLVYFHSLQASSQRATGGSARARTGVGASSGTGEFQPRDLRRIVRDGLVRFPNCSILQSLFFWTEAQQRYHGRVRTWVQEQVSRRPGSGSSNTNGGTGSSPSLPSVIPASKAPLWTLGVFYELWHQEPYNPHAVRSLLESALDSSKTSSFSSSPNLWMIYIELELRESARQREVNSSTLAVRKGKDGSRGSSGGGSRRSQDRSKTALPSSSSSSSSKGDMDQESQELETSPKVKQLLMRALNDCPWYKDLYLLAFEPRMKRLFSLDELDQLYQTMLEKEIRVRCDIPERLSGGTPKEEEAPNNGGKDDGSHVHMDSD</sequence>
<feature type="region of interest" description="Disordered" evidence="4">
    <location>
        <begin position="438"/>
        <end position="480"/>
    </location>
</feature>
<dbReference type="OrthoDB" id="297219at2759"/>
<feature type="compositionally biased region" description="Basic and acidic residues" evidence="4">
    <location>
        <begin position="152"/>
        <end position="186"/>
    </location>
</feature>
<feature type="region of interest" description="Disordered" evidence="4">
    <location>
        <begin position="1"/>
        <end position="319"/>
    </location>
</feature>
<dbReference type="PANTHER" id="PTHR13471:SF0">
    <property type="entry name" value="NUCLEAR EXOSOME REGULATOR NRDE2"/>
    <property type="match status" value="1"/>
</dbReference>
<feature type="compositionally biased region" description="Low complexity" evidence="4">
    <location>
        <begin position="292"/>
        <end position="303"/>
    </location>
</feature>
<feature type="compositionally biased region" description="Low complexity" evidence="4">
    <location>
        <begin position="48"/>
        <end position="65"/>
    </location>
</feature>
<dbReference type="GO" id="GO:0071013">
    <property type="term" value="C:catalytic step 2 spliceosome"/>
    <property type="evidence" value="ECO:0007669"/>
    <property type="project" value="TreeGrafter"/>
</dbReference>
<name>A0A9P6UGA8_9FUNG</name>
<evidence type="ECO:0000256" key="3">
    <source>
        <dbReference type="ARBA" id="ARBA00023242"/>
    </source>
</evidence>
<feature type="compositionally biased region" description="Low complexity" evidence="4">
    <location>
        <begin position="22"/>
        <end position="41"/>
    </location>
</feature>
<feature type="compositionally biased region" description="Basic and acidic residues" evidence="4">
    <location>
        <begin position="194"/>
        <end position="239"/>
    </location>
</feature>
<feature type="compositionally biased region" description="Basic residues" evidence="4">
    <location>
        <begin position="135"/>
        <end position="146"/>
    </location>
</feature>
<feature type="compositionally biased region" description="Basic and acidic residues" evidence="4">
    <location>
        <begin position="1604"/>
        <end position="1626"/>
    </location>
</feature>
<comment type="subcellular location">
    <subcellularLocation>
        <location evidence="1">Nucleus</location>
    </subcellularLocation>
</comment>
<protein>
    <recommendedName>
        <fullName evidence="7">DUF1740-domain-containing protein</fullName>
    </recommendedName>
</protein>
<feature type="region of interest" description="Disordered" evidence="4">
    <location>
        <begin position="1597"/>
        <end position="1626"/>
    </location>
</feature>
<dbReference type="InterPro" id="IPR013633">
    <property type="entry name" value="NRDE-2"/>
</dbReference>
<feature type="region of interest" description="Disordered" evidence="4">
    <location>
        <begin position="486"/>
        <end position="505"/>
    </location>
</feature>
<feature type="compositionally biased region" description="Low complexity" evidence="4">
    <location>
        <begin position="1393"/>
        <end position="1411"/>
    </location>
</feature>
<dbReference type="EMBL" id="JAAAIN010002525">
    <property type="protein sequence ID" value="KAG0292290.1"/>
    <property type="molecule type" value="Genomic_DNA"/>
</dbReference>
<feature type="compositionally biased region" description="Polar residues" evidence="4">
    <location>
        <begin position="1"/>
        <end position="10"/>
    </location>
</feature>
<feature type="compositionally biased region" description="Basic and acidic residues" evidence="4">
    <location>
        <begin position="121"/>
        <end position="134"/>
    </location>
</feature>
<evidence type="ECO:0000256" key="2">
    <source>
        <dbReference type="ARBA" id="ARBA00009265"/>
    </source>
</evidence>
<accession>A0A9P6UGA8</accession>
<evidence type="ECO:0000256" key="4">
    <source>
        <dbReference type="SAM" id="MobiDB-lite"/>
    </source>
</evidence>
<dbReference type="GO" id="GO:0006396">
    <property type="term" value="P:RNA processing"/>
    <property type="evidence" value="ECO:0007669"/>
    <property type="project" value="InterPro"/>
</dbReference>
<feature type="region of interest" description="Disordered" evidence="4">
    <location>
        <begin position="1481"/>
        <end position="1539"/>
    </location>
</feature>
<feature type="region of interest" description="Disordered" evidence="4">
    <location>
        <begin position="1390"/>
        <end position="1414"/>
    </location>
</feature>
<dbReference type="GO" id="GO:1902369">
    <property type="term" value="P:negative regulation of RNA catabolic process"/>
    <property type="evidence" value="ECO:0007669"/>
    <property type="project" value="TreeGrafter"/>
</dbReference>
<dbReference type="GO" id="GO:0031048">
    <property type="term" value="P:regulatory ncRNA-mediated heterochromatin formation"/>
    <property type="evidence" value="ECO:0007669"/>
    <property type="project" value="TreeGrafter"/>
</dbReference>
<evidence type="ECO:0000313" key="6">
    <source>
        <dbReference type="Proteomes" id="UP000823405"/>
    </source>
</evidence>
<proteinExistence type="inferred from homology"/>
<dbReference type="Pfam" id="PF08424">
    <property type="entry name" value="NRDE-2"/>
    <property type="match status" value="1"/>
</dbReference>
<gene>
    <name evidence="5" type="ORF">BGZ97_005636</name>
</gene>
<dbReference type="PANTHER" id="PTHR13471">
    <property type="entry name" value="TETRATRICOPEPTIDE-LIKE HELICAL"/>
    <property type="match status" value="1"/>
</dbReference>
<comment type="similarity">
    <text evidence="2">Belongs to the NRDE2 family.</text>
</comment>
<feature type="compositionally biased region" description="Acidic residues" evidence="4">
    <location>
        <begin position="447"/>
        <end position="458"/>
    </location>
</feature>
<feature type="compositionally biased region" description="Basic and acidic residues" evidence="4">
    <location>
        <begin position="252"/>
        <end position="289"/>
    </location>
</feature>
<evidence type="ECO:0000313" key="5">
    <source>
        <dbReference type="EMBL" id="KAG0292290.1"/>
    </source>
</evidence>